<protein>
    <submittedName>
        <fullName evidence="1">Uncharacterized protein</fullName>
    </submittedName>
</protein>
<dbReference type="Proteomes" id="UP000182762">
    <property type="component" value="Unassembled WGS sequence"/>
</dbReference>
<name>A0A1I6B6H4_9BACI</name>
<dbReference type="RefSeq" id="WP_372439964.1">
    <property type="nucleotide sequence ID" value="NZ_FOXX01000008.1"/>
</dbReference>
<accession>A0A1I6B6H4</accession>
<organism evidence="1 2">
    <name type="scientific">Priestia endophytica DSM 13796</name>
    <dbReference type="NCBI Taxonomy" id="1121089"/>
    <lineage>
        <taxon>Bacteria</taxon>
        <taxon>Bacillati</taxon>
        <taxon>Bacillota</taxon>
        <taxon>Bacilli</taxon>
        <taxon>Bacillales</taxon>
        <taxon>Bacillaceae</taxon>
        <taxon>Priestia</taxon>
    </lineage>
</organism>
<keyword evidence="2" id="KW-1185">Reference proteome</keyword>
<proteinExistence type="predicted"/>
<reference evidence="1 2" key="1">
    <citation type="submission" date="2016-10" db="EMBL/GenBank/DDBJ databases">
        <authorList>
            <person name="Varghese N."/>
            <person name="Submissions S."/>
        </authorList>
    </citation>
    <scope>NUCLEOTIDE SEQUENCE [LARGE SCALE GENOMIC DNA]</scope>
    <source>
        <strain evidence="1 2">DSM 13796</strain>
    </source>
</reference>
<gene>
    <name evidence="1" type="ORF">SAMN02745910_03324</name>
</gene>
<sequence length="88" mass="10370">MGEIDFNRLTHCMSLLSSEKETEIVATDLYDILESAPKIQDLILQIVSNNITKEKMIDLLIELETELDHFNWHYESFKKELKNIEELD</sequence>
<evidence type="ECO:0000313" key="1">
    <source>
        <dbReference type="EMBL" id="SFQ76536.1"/>
    </source>
</evidence>
<evidence type="ECO:0000313" key="2">
    <source>
        <dbReference type="Proteomes" id="UP000182762"/>
    </source>
</evidence>
<dbReference type="EMBL" id="FOXX01000008">
    <property type="protein sequence ID" value="SFQ76536.1"/>
    <property type="molecule type" value="Genomic_DNA"/>
</dbReference>
<dbReference type="GeneID" id="93711932"/>
<comment type="caution">
    <text evidence="1">The sequence shown here is derived from an EMBL/GenBank/DDBJ whole genome shotgun (WGS) entry which is preliminary data.</text>
</comment>